<comment type="caution">
    <text evidence="5">The sequence shown here is derived from an EMBL/GenBank/DDBJ whole genome shotgun (WGS) entry which is preliminary data.</text>
</comment>
<sequence>MAKKAILEVLEGTIGKYVLNLDAESLNVAVWSGKIELHSLELDVSAVNSELRRRAIDAPNLASPFRVRDGRFESVQLDVPWARLSSRPVVFRARGLWVHMEPHDFLKGEEDGNDDGGDNRRGRGGGGGGGGGGSRDRPSHAADVRMNSIKAAEASRQRASAVRMAWGDGGGRGDETTTTTTTTTEGGGGAEGASPPPSSSSSSSSSSFTSRLVRRILENLQVEIEDVHVAVRGVGCAAGLVLGSLSLVTTDSCGNRTFVDRKTNASVPESSFLYKELLISGFGIYLQGDDSTTTTTTTRARVSSRTTERAEYVLSPLSFQAKLRQSDLDHCVDFPKYLVHSKLSSLSIRMSRAQLELGQRLALAVSAHRMEVRPLFPDYRPLEPIASGNAREWWRYAVRCIGRLNRHRSWTEFLDAFRKRRAYVELYKRQAHSDGAPWLSGLTPIERAELDRIEGDRAISVSGLMHWRTIADAQAGREREKHNAARNGGESTGAGGGASGKGKSLIKSSYASYLFGSTRGDTSLDASYESLDEDVNDAPITLTADEMKELEDLAMKKADTSLTKDSMFCDVNFNLGSFQVNLLTATNRPLTSLEMGMVSASFKANADGSFTSGLSLLSLEVKDSVTPNTFYPTICRSLQKAHSNQSQAFQFQLRKSKGGDQEVGLKMVACEIVASPMLLLALKEFFKLSEATQRSNGGSMNSSGRSNPLLYESFNGDADLFYDAKERMAATMLTPLPETPKPQLSDFASIKASGLPVAALRDEKVSDKLSSAIMDAWNGKNKQKQKWKIDCDISAPILILPENCTDSHATVLICNFGRFNFTYGTEALSPTVLEWFDSRRRAHRMDSEIDHMKLEMNDLSFTISSVSDSSKKRLDEMNVDVSTSVIEPISFTLDVGLEHTISSGDNTPRTCVVGVLPGIVLRLAPSHVTKILRVAAIWASNLGNLRGDVPDPEPTSLADVEEEAPDPDLEIMSSGSNISILDGYTTPAVSEPAPIVSNKTMVESILTSRQNSDVSNAVEFMHVSVSLLRLSINMYTDNGDGVEAHLVSVVASSSLITDGTSSSRLSMGWFWILDRLQSEKQLPRRQRLVCHSNLPRSATEYAQNDQYAAIMEDLARKGVFKPDYAGSADLADINITKLPKSKARAYHDLTEEFSRGYMQSISNVDRTTVVNAKFTSLFVNWNPNAIKTLFAAKSNVIDFQEKAYSTYERVSMIHQDHRPNIHHRHIEVPAVTNSSGEHSLFILAKMESFEISLNSAVDDLPLFTLTMSDSKVNHHNLEGNERNSEMSLVVGDFRMESSSFGGTLESYRTILGLAPSASTSLLSVKYSKGTNAVGSCNVGDADKSACEACAEIVLSPMRFVHIHSQVFTLIEYVCEGVFGAIAASVASSAAAAAMDAAKSSQDGDRLFYIIASGFNFVLPQAAYSENFFSFNAGEFEAHYRSLKDGIGSEASISLKDVSMNCNHHMQMVSAPVNMSVRVTLKPPFSQLTEDEKATRVKVSISRIRLLVARCHYALFMYILEYNIGEEDNFLREEKGHRVGENERVDTLPGAAVNTIIKNLTHAGVENVEVIKRMYINFNIQELSVKLFGATFDEPIMSLAAVKAHILMKLLPDEKQTTANVALHDLVCNDVRVGSADRTFRRMIGRANVNKPAQRSRSTDNESEVFLLNYTKYSEDDSRDIEVKIGSSQVVILPDVINDMLNFITVAPFRYRRDVSVNSMPASSEKQHGNQMQVVVTTDSPNKVEACFSTVALPPLKKTNYRIESSNMRLVFVDMGSIDSSGPFVSSIKASALTETIVLQGEMQARFEMTSDISSNTTVEKDYKIDAERVEIYMAQGLDLQHPVQLLEPAKFALFYYQKICARTATHLTDVKFVTLSPIDLIVSMQNAALASTLASSISDSFAIDEERTISNNEFHSLSTTDANRIARLDSALMKETDEITLDPNEQLNNITEHSGELQSMRRAIRLKMTSPEATLTVTNDFQGLDEALFRICAMNAVFGGEITYSGISENEKPCFGCNMHTSILADYFDAASNRWTMLLTSPWELTFNASRGPQTRTLSKRMSSTFDIESSQCHVSFSEHFLVNVGAASRMWSVYSGATKQATKLVEDNVKGGDSSSRRLSRSVASCAARSLITTLPYAIENHSGLSASYSIYENPVRFPLPTSTTQFFRFELFPERGSGGMRMYGQDIKHPKSINLFIGETKISIQDMDNEVNKSRSAHFVPSCHAYVFVNVVKRGNSTVLHLSSHVEMHNTSSLSFQVAVIGDDSVKDLGILNKAQKRTRSLSDGSKSLLKENEDLISHSVFGLPAPLLRGFTVDTSETLCLQISPVLEESDSGGLFGLFNMPPLEHLIKIASSDDRRRVLTVVCSPSHRQLRIPSLAVNICCKVCLVGNSRPFVELFVEPRLILQNKMPVSLILRTPMPHTVISSDASQPGDLHAERESPNFKTHRIGTFESVEVFTPGPSLAISLKCADLPIGGTSTGWVEGNFIDIPLGGKILEPLRCTFPFKTKSLHRYESLRQAASPSSGTDFHVVEEEDVTPDLNGAVKPTRRLESQKGARTVVFIVCNYAVDHTGTLLFEKVSWAGDNEGKRNLKSVAETLHLRSVVGSPPYSAFSSTHHRRRVSLLPDSSTFIRLVKLTMDGEEGMKRSIPFRIEDCSMTQGIDSMPILWGDGTPSTFFAYRNLTAEGSELHVVPEFVVFNGSEHHQIWVKQLAHPQFLLDPLKISPISRDRNDSIVAQFEVPAIDGLTGPLQVDKVGLRICVVKSKATGEALGSLAVQTVIGTRDSLMVIKIGALNFKESETDVESSSSLFLHDFIRFRVRWSEMRVTLKDTEEAIVKYEENRTAIRKYLEHHNVNSVELEKKLSEARHDYNVEASKVGKSFPDVAQILLHRFTIDFQRIFKEEVPKDQGIGLPSSERAQFSVVVHNVRIMDCSPNTESAIVFDSMSNKSFFDLCVRTRGSLSADLIRVDLLDLNLAYGDGKAEKITVNTGEDFVWRILDIANRTMLATAELAGVDLDLKWDDRAGKFSVSVSDPRLKVGDDLDLDGNYRPPRSGKLYDVKTLRVSPFILVLSFKRQPQSSRYQVIRGVRGAKLTNYFTTRLKFTIDRADLRFQGYMVRDIKGPPDRLADTIKAVYTAQLKSKMVALMTATSFQDWKYLTARESGGEEFIEGDLLRMTGNLAGRSAKFVLKKSGDIIGDSLVAVTSTIGGGIQEATESVGLGVVGAGVNSVVSGLGEGVSSGVKGVGAGTGDIIRGAGKGIGQIIGGLGGGIQIVGKGIAIGVTTGDGKQFASEVGAGFATMGNGIGQGLETAVDGTVSGVFSVGRGLFSGVKSVSKGIGDAFTGQESEQKSPRKFPTKDAQRRQMQFLEGPR</sequence>
<dbReference type="Proteomes" id="UP001530315">
    <property type="component" value="Unassembled WGS sequence"/>
</dbReference>
<keyword evidence="6" id="KW-1185">Reference proteome</keyword>
<comment type="similarity">
    <text evidence="1">Belongs to the VPS13 family.</text>
</comment>
<evidence type="ECO:0000313" key="5">
    <source>
        <dbReference type="EMBL" id="KAL3791416.1"/>
    </source>
</evidence>
<accession>A0ABD3PVP3</accession>
<proteinExistence type="inferred from homology"/>
<dbReference type="PANTHER" id="PTHR16166">
    <property type="entry name" value="VACUOLAR PROTEIN SORTING-ASSOCIATED PROTEIN VPS13"/>
    <property type="match status" value="1"/>
</dbReference>
<keyword evidence="2" id="KW-0813">Transport</keyword>
<gene>
    <name evidence="5" type="ORF">ACHAW5_005790</name>
</gene>
<reference evidence="5 6" key="1">
    <citation type="submission" date="2024-10" db="EMBL/GenBank/DDBJ databases">
        <title>Updated reference genomes for cyclostephanoid diatoms.</title>
        <authorList>
            <person name="Roberts W.R."/>
            <person name="Alverson A.J."/>
        </authorList>
    </citation>
    <scope>NUCLEOTIDE SEQUENCE [LARGE SCALE GENOMIC DNA]</scope>
    <source>
        <strain evidence="5 6">AJA276-08</strain>
    </source>
</reference>
<feature type="compositionally biased region" description="Basic and acidic residues" evidence="3">
    <location>
        <begin position="134"/>
        <end position="143"/>
    </location>
</feature>
<feature type="region of interest" description="Disordered" evidence="3">
    <location>
        <begin position="475"/>
        <end position="501"/>
    </location>
</feature>
<evidence type="ECO:0000313" key="6">
    <source>
        <dbReference type="Proteomes" id="UP001530315"/>
    </source>
</evidence>
<name>A0ABD3PVP3_9STRA</name>
<organism evidence="5 6">
    <name type="scientific">Stephanodiscus triporus</name>
    <dbReference type="NCBI Taxonomy" id="2934178"/>
    <lineage>
        <taxon>Eukaryota</taxon>
        <taxon>Sar</taxon>
        <taxon>Stramenopiles</taxon>
        <taxon>Ochrophyta</taxon>
        <taxon>Bacillariophyta</taxon>
        <taxon>Coscinodiscophyceae</taxon>
        <taxon>Thalassiosirophycidae</taxon>
        <taxon>Stephanodiscales</taxon>
        <taxon>Stephanodiscaceae</taxon>
        <taxon>Stephanodiscus</taxon>
    </lineage>
</organism>
<protein>
    <recommendedName>
        <fullName evidence="4">Chorein N-terminal domain-containing protein</fullName>
    </recommendedName>
</protein>
<feature type="compositionally biased region" description="Gly residues" evidence="3">
    <location>
        <begin position="490"/>
        <end position="500"/>
    </location>
</feature>
<dbReference type="Pfam" id="PF12624">
    <property type="entry name" value="VPS13_N"/>
    <property type="match status" value="1"/>
</dbReference>
<evidence type="ECO:0000256" key="1">
    <source>
        <dbReference type="ARBA" id="ARBA00006545"/>
    </source>
</evidence>
<feature type="compositionally biased region" description="Gly residues" evidence="3">
    <location>
        <begin position="124"/>
        <end position="133"/>
    </location>
</feature>
<evidence type="ECO:0000259" key="4">
    <source>
        <dbReference type="Pfam" id="PF12624"/>
    </source>
</evidence>
<feature type="region of interest" description="Disordered" evidence="3">
    <location>
        <begin position="3344"/>
        <end position="3374"/>
    </location>
</feature>
<dbReference type="EMBL" id="JALLAZ020000593">
    <property type="protein sequence ID" value="KAL3791416.1"/>
    <property type="molecule type" value="Genomic_DNA"/>
</dbReference>
<feature type="compositionally biased region" description="Basic and acidic residues" evidence="3">
    <location>
        <begin position="3349"/>
        <end position="3364"/>
    </location>
</feature>
<dbReference type="InterPro" id="IPR026854">
    <property type="entry name" value="VPS13_N"/>
</dbReference>
<evidence type="ECO:0000256" key="2">
    <source>
        <dbReference type="ARBA" id="ARBA00022448"/>
    </source>
</evidence>
<evidence type="ECO:0000256" key="3">
    <source>
        <dbReference type="SAM" id="MobiDB-lite"/>
    </source>
</evidence>
<feature type="domain" description="Chorein N-terminal" evidence="4">
    <location>
        <begin position="6"/>
        <end position="651"/>
    </location>
</feature>
<feature type="region of interest" description="Disordered" evidence="3">
    <location>
        <begin position="105"/>
        <end position="207"/>
    </location>
</feature>
<dbReference type="InterPro" id="IPR026847">
    <property type="entry name" value="VPS13"/>
</dbReference>
<dbReference type="PANTHER" id="PTHR16166:SF93">
    <property type="entry name" value="INTERMEMBRANE LIPID TRANSFER PROTEIN VPS13"/>
    <property type="match status" value="1"/>
</dbReference>